<dbReference type="InterPro" id="IPR047187">
    <property type="entry name" value="SF1_C_Upf1"/>
</dbReference>
<evidence type="ECO:0008006" key="6">
    <source>
        <dbReference type="Google" id="ProtNLM"/>
    </source>
</evidence>
<dbReference type="InterPro" id="IPR041679">
    <property type="entry name" value="DNA2/NAM7-like_C"/>
</dbReference>
<evidence type="ECO:0000259" key="3">
    <source>
        <dbReference type="Pfam" id="PF13087"/>
    </source>
</evidence>
<feature type="domain" description="DNA2/NAM7 helicase helicase" evidence="2">
    <location>
        <begin position="57"/>
        <end position="240"/>
    </location>
</feature>
<dbReference type="CDD" id="cd18042">
    <property type="entry name" value="DEXXQc_SETX"/>
    <property type="match status" value="1"/>
</dbReference>
<dbReference type="SUPFAM" id="SSF52540">
    <property type="entry name" value="P-loop containing nucleoside triphosphate hydrolases"/>
    <property type="match status" value="1"/>
</dbReference>
<dbReference type="Pfam" id="PF13086">
    <property type="entry name" value="AAA_11"/>
    <property type="match status" value="2"/>
</dbReference>
<feature type="domain" description="DNA2/NAM7 helicase-like C-terminal" evidence="3">
    <location>
        <begin position="336"/>
        <end position="532"/>
    </location>
</feature>
<feature type="domain" description="DNA2/NAM7 helicase helicase" evidence="2">
    <location>
        <begin position="249"/>
        <end position="328"/>
    </location>
</feature>
<comment type="caution">
    <text evidence="4">The sequence shown here is derived from an EMBL/GenBank/DDBJ whole genome shotgun (WGS) entry which is preliminary data.</text>
</comment>
<dbReference type="Gene3D" id="3.40.50.300">
    <property type="entry name" value="P-loop containing nucleotide triphosphate hydrolases"/>
    <property type="match status" value="2"/>
</dbReference>
<dbReference type="AlphaFoldDB" id="A0AA38YL04"/>
<dbReference type="Proteomes" id="UP001168098">
    <property type="component" value="Unassembled WGS sequence"/>
</dbReference>
<dbReference type="InterPro" id="IPR027417">
    <property type="entry name" value="P-loop_NTPase"/>
</dbReference>
<dbReference type="Pfam" id="PF13087">
    <property type="entry name" value="AAA_12"/>
    <property type="match status" value="1"/>
</dbReference>
<protein>
    <recommendedName>
        <fullName evidence="6">Helicase MAGATAMA 3</fullName>
    </recommendedName>
</protein>
<dbReference type="CDD" id="cd18808">
    <property type="entry name" value="SF1_C_Upf1"/>
    <property type="match status" value="1"/>
</dbReference>
<evidence type="ECO:0000313" key="5">
    <source>
        <dbReference type="Proteomes" id="UP001168098"/>
    </source>
</evidence>
<dbReference type="GO" id="GO:0004386">
    <property type="term" value="F:helicase activity"/>
    <property type="evidence" value="ECO:0007669"/>
    <property type="project" value="InterPro"/>
</dbReference>
<evidence type="ECO:0000313" key="4">
    <source>
        <dbReference type="EMBL" id="KAJ9672390.1"/>
    </source>
</evidence>
<dbReference type="InterPro" id="IPR041677">
    <property type="entry name" value="DNA2/NAM7_AAA_11"/>
</dbReference>
<evidence type="ECO:0000256" key="1">
    <source>
        <dbReference type="SAM" id="MobiDB-lite"/>
    </source>
</evidence>
<gene>
    <name evidence="4" type="ORF">PVL29_025851</name>
</gene>
<keyword evidence="5" id="KW-1185">Reference proteome</keyword>
<feature type="compositionally biased region" description="Acidic residues" evidence="1">
    <location>
        <begin position="610"/>
        <end position="630"/>
    </location>
</feature>
<feature type="region of interest" description="Disordered" evidence="1">
    <location>
        <begin position="578"/>
        <end position="630"/>
    </location>
</feature>
<evidence type="ECO:0000259" key="2">
    <source>
        <dbReference type="Pfam" id="PF13086"/>
    </source>
</evidence>
<dbReference type="EMBL" id="JARBHA010000019">
    <property type="protein sequence ID" value="KAJ9672390.1"/>
    <property type="molecule type" value="Genomic_DNA"/>
</dbReference>
<organism evidence="4 5">
    <name type="scientific">Vitis rotundifolia</name>
    <name type="common">Muscadine grape</name>
    <dbReference type="NCBI Taxonomy" id="103349"/>
    <lineage>
        <taxon>Eukaryota</taxon>
        <taxon>Viridiplantae</taxon>
        <taxon>Streptophyta</taxon>
        <taxon>Embryophyta</taxon>
        <taxon>Tracheophyta</taxon>
        <taxon>Spermatophyta</taxon>
        <taxon>Magnoliopsida</taxon>
        <taxon>eudicotyledons</taxon>
        <taxon>Gunneridae</taxon>
        <taxon>Pentapetalae</taxon>
        <taxon>rosids</taxon>
        <taxon>Vitales</taxon>
        <taxon>Vitaceae</taxon>
        <taxon>Viteae</taxon>
        <taxon>Vitis</taxon>
    </lineage>
</organism>
<accession>A0AA38YL04</accession>
<dbReference type="PANTHER" id="PTHR10887:SF538">
    <property type="entry name" value="HELICASE MAGATAMA 3-RELATED"/>
    <property type="match status" value="1"/>
</dbReference>
<proteinExistence type="predicted"/>
<dbReference type="FunFam" id="3.40.50.300:FF:002371">
    <property type="entry name" value="Predicted protein"/>
    <property type="match status" value="1"/>
</dbReference>
<reference evidence="4 5" key="1">
    <citation type="journal article" date="2023" name="BMC Biotechnol.">
        <title>Vitis rotundifolia cv Carlos genome sequencing.</title>
        <authorList>
            <person name="Huff M."/>
            <person name="Hulse-Kemp A."/>
            <person name="Scheffler B."/>
            <person name="Youngblood R."/>
            <person name="Simpson S."/>
            <person name="Babiker E."/>
            <person name="Staton M."/>
        </authorList>
    </citation>
    <scope>NUCLEOTIDE SEQUENCE [LARGE SCALE GENOMIC DNA]</scope>
    <source>
        <tissue evidence="4">Leaf</tissue>
    </source>
</reference>
<dbReference type="InterPro" id="IPR045055">
    <property type="entry name" value="DNA2/NAM7-like"/>
</dbReference>
<dbReference type="PANTHER" id="PTHR10887">
    <property type="entry name" value="DNA2/NAM7 HELICASE FAMILY"/>
    <property type="match status" value="1"/>
</dbReference>
<sequence length="630" mass="69708">MQICSLSTIVREYIGLQSIGSLPFKDLILTATDSSPSPGEQSWKIPRPLMEFIETNHNESQLAAIHASLSRKAFVLIQGPPGTGKTQTILGLLSAILHATPVRVHSRGGLCEIKRGPYLPLQEKYIMWGQASPWLTGINPRDEIMPKDGDDGVFPTTGNELKPEIVTSSRKYRVRVLVCAPSNSALDEIVLRLLNTGVRDENDHAYNPKIVRIGLKPHHSVRAVSMDYLVEQKLSSMNSTSDKQKHGAAGRDRDSVRSSILSEAAIVFSTLSFSGSSLFTKLNSGFDVVIIDEAAQAVEPATLVPLANGCKQVFLVGDPVQLPATVISPIADKFGYGMSLFKRFQRAGYPVQMLKTQYRMHPEIRSFPSKEFYDEALEDGPDVKDQTVRLWHDYRCFGPFCFFDIHEGKESQPSGSGSWVNVDEVEFVLLMYHKLVTRYPELKSSSRLAIISPYRHQVKLFRERFQDTFGVESDKVVDINTVDGFQGREKDVAIFSCVRASKDKGIGFVADFRRMNVGITRARASVLVVGSASTLKKDEHWNNLLESAEKRNCLLKVSKPYTAFFSDENLKSMVAKDQSMPEDAEGGMAVDNNAPIYSNLGDAEQGQAADENEYGDGDGDGDDDGGYGED</sequence>
<name>A0AA38YL04_VITRO</name>